<evidence type="ECO:0000313" key="2">
    <source>
        <dbReference type="Proteomes" id="UP000054537"/>
    </source>
</evidence>
<protein>
    <submittedName>
        <fullName evidence="1">Uncharacterized protein</fullName>
    </submittedName>
</protein>
<gene>
    <name evidence="1" type="ORF">MB27_33825</name>
</gene>
<keyword evidence="2" id="KW-1185">Reference proteome</keyword>
<comment type="caution">
    <text evidence="1">The sequence shown here is derived from an EMBL/GenBank/DDBJ whole genome shotgun (WGS) entry which is preliminary data.</text>
</comment>
<organism evidence="1 2">
    <name type="scientific">Actinoplanes utahensis</name>
    <dbReference type="NCBI Taxonomy" id="1869"/>
    <lineage>
        <taxon>Bacteria</taxon>
        <taxon>Bacillati</taxon>
        <taxon>Actinomycetota</taxon>
        <taxon>Actinomycetes</taxon>
        <taxon>Micromonosporales</taxon>
        <taxon>Micromonosporaceae</taxon>
        <taxon>Actinoplanes</taxon>
    </lineage>
</organism>
<name>A0A0A6X0I9_ACTUT</name>
<dbReference type="Proteomes" id="UP000054537">
    <property type="component" value="Unassembled WGS sequence"/>
</dbReference>
<sequence length="149" mass="15966">MREDVPVSQYVEFFAAPCDADAAAVRNRGPAERYAVADAGGIHFDADDAVIAWRDLLTGHLSEQDDLRMVADLVNDGSAVFALPEQFVSSLVTASPRRLREVAEAWVPAVTAEGSEIDVETAAALIAEIAELARGAVGTDDRLYCWVAC</sequence>
<accession>A0A0A6X0I9</accession>
<reference evidence="1 2" key="1">
    <citation type="submission" date="2014-10" db="EMBL/GenBank/DDBJ databases">
        <title>Draft genome sequence of Actinoplanes utahensis NRRL 12052.</title>
        <authorList>
            <person name="Velasco-Bucheli B."/>
            <person name="del Cerro C."/>
            <person name="Hormigo D."/>
            <person name="Garcia J.L."/>
            <person name="Acebal C."/>
            <person name="Arroyo M."/>
            <person name="de la Mata I."/>
        </authorList>
    </citation>
    <scope>NUCLEOTIDE SEQUENCE [LARGE SCALE GENOMIC DNA]</scope>
    <source>
        <strain evidence="1 2">NRRL 12052</strain>
    </source>
</reference>
<dbReference type="AlphaFoldDB" id="A0A0A6X0I9"/>
<dbReference type="EMBL" id="JRTT01000130">
    <property type="protein sequence ID" value="KHD73532.1"/>
    <property type="molecule type" value="Genomic_DNA"/>
</dbReference>
<evidence type="ECO:0000313" key="1">
    <source>
        <dbReference type="EMBL" id="KHD73532.1"/>
    </source>
</evidence>
<proteinExistence type="predicted"/>